<accession>A0ABV2QPG1</accession>
<evidence type="ECO:0000313" key="3">
    <source>
        <dbReference type="Proteomes" id="UP001549257"/>
    </source>
</evidence>
<evidence type="ECO:0000259" key="1">
    <source>
        <dbReference type="Pfam" id="PF25355"/>
    </source>
</evidence>
<dbReference type="EMBL" id="JBEPSJ010000002">
    <property type="protein sequence ID" value="MET4582929.1"/>
    <property type="molecule type" value="Genomic_DNA"/>
</dbReference>
<evidence type="ECO:0000313" key="2">
    <source>
        <dbReference type="EMBL" id="MET4582929.1"/>
    </source>
</evidence>
<organism evidence="2 3">
    <name type="scientific">Conyzicola nivalis</name>
    <dbReference type="NCBI Taxonomy" id="1477021"/>
    <lineage>
        <taxon>Bacteria</taxon>
        <taxon>Bacillati</taxon>
        <taxon>Actinomycetota</taxon>
        <taxon>Actinomycetes</taxon>
        <taxon>Micrococcales</taxon>
        <taxon>Microbacteriaceae</taxon>
        <taxon>Conyzicola</taxon>
    </lineage>
</organism>
<dbReference type="Pfam" id="PF25355">
    <property type="entry name" value="DUF7882"/>
    <property type="match status" value="1"/>
</dbReference>
<reference evidence="2 3" key="1">
    <citation type="submission" date="2024-06" db="EMBL/GenBank/DDBJ databases">
        <title>Sorghum-associated microbial communities from plants grown in Nebraska, USA.</title>
        <authorList>
            <person name="Schachtman D."/>
        </authorList>
    </citation>
    <scope>NUCLEOTIDE SEQUENCE [LARGE SCALE GENOMIC DNA]</scope>
    <source>
        <strain evidence="2 3">2857</strain>
    </source>
</reference>
<feature type="domain" description="DUF7882" evidence="1">
    <location>
        <begin position="1"/>
        <end position="94"/>
    </location>
</feature>
<gene>
    <name evidence="2" type="ORF">ABIE21_002439</name>
</gene>
<dbReference type="RefSeq" id="WP_354025082.1">
    <property type="nucleotide sequence ID" value="NZ_JBEPSJ010000002.1"/>
</dbReference>
<dbReference type="Proteomes" id="UP001549257">
    <property type="component" value="Unassembled WGS sequence"/>
</dbReference>
<comment type="caution">
    <text evidence="2">The sequence shown here is derived from an EMBL/GenBank/DDBJ whole genome shotgun (WGS) entry which is preliminary data.</text>
</comment>
<name>A0ABV2QPG1_9MICO</name>
<keyword evidence="3" id="KW-1185">Reference proteome</keyword>
<sequence length="109" mass="12098">MGTLKYDGTTVDFEDRVLAHMEVVVIQKLRRQEAFFMSWHEPDSAGGGRTGIWLHPAALLTFHYSSNEAAKIDREWIERLTFSASSSAGMFVTDAEGQPCRASDPASFG</sequence>
<protein>
    <recommendedName>
        <fullName evidence="1">DUF7882 domain-containing protein</fullName>
    </recommendedName>
</protein>
<proteinExistence type="predicted"/>
<dbReference type="InterPro" id="IPR057204">
    <property type="entry name" value="DUF7882"/>
</dbReference>